<evidence type="ECO:0000313" key="2">
    <source>
        <dbReference type="Proteomes" id="UP000276133"/>
    </source>
</evidence>
<accession>A0A3M7S5L1</accession>
<dbReference type="EMBL" id="REGN01001984">
    <property type="protein sequence ID" value="RNA31124.1"/>
    <property type="molecule type" value="Genomic_DNA"/>
</dbReference>
<reference evidence="1 2" key="1">
    <citation type="journal article" date="2018" name="Sci. Rep.">
        <title>Genomic signatures of local adaptation to the degree of environmental predictability in rotifers.</title>
        <authorList>
            <person name="Franch-Gras L."/>
            <person name="Hahn C."/>
            <person name="Garcia-Roger E.M."/>
            <person name="Carmona M.J."/>
            <person name="Serra M."/>
            <person name="Gomez A."/>
        </authorList>
    </citation>
    <scope>NUCLEOTIDE SEQUENCE [LARGE SCALE GENOMIC DNA]</scope>
    <source>
        <strain evidence="1">HYR1</strain>
    </source>
</reference>
<dbReference type="Proteomes" id="UP000276133">
    <property type="component" value="Unassembled WGS sequence"/>
</dbReference>
<name>A0A3M7S5L1_BRAPC</name>
<keyword evidence="2" id="KW-1185">Reference proteome</keyword>
<gene>
    <name evidence="1" type="ORF">BpHYR1_007881</name>
</gene>
<comment type="caution">
    <text evidence="1">The sequence shown here is derived from an EMBL/GenBank/DDBJ whole genome shotgun (WGS) entry which is preliminary data.</text>
</comment>
<protein>
    <submittedName>
        <fullName evidence="1">Uncharacterized protein</fullName>
    </submittedName>
</protein>
<evidence type="ECO:0000313" key="1">
    <source>
        <dbReference type="EMBL" id="RNA31124.1"/>
    </source>
</evidence>
<organism evidence="1 2">
    <name type="scientific">Brachionus plicatilis</name>
    <name type="common">Marine rotifer</name>
    <name type="synonym">Brachionus muelleri</name>
    <dbReference type="NCBI Taxonomy" id="10195"/>
    <lineage>
        <taxon>Eukaryota</taxon>
        <taxon>Metazoa</taxon>
        <taxon>Spiralia</taxon>
        <taxon>Gnathifera</taxon>
        <taxon>Rotifera</taxon>
        <taxon>Eurotatoria</taxon>
        <taxon>Monogononta</taxon>
        <taxon>Pseudotrocha</taxon>
        <taxon>Ploima</taxon>
        <taxon>Brachionidae</taxon>
        <taxon>Brachionus</taxon>
    </lineage>
</organism>
<sequence length="59" mass="7100">MKKLYFFYKNIQQKPEITNITPYCLTKAPLAFDLRPTLAFCSIATLLNLFMKHRYKTFY</sequence>
<proteinExistence type="predicted"/>
<dbReference type="AlphaFoldDB" id="A0A3M7S5L1"/>